<proteinExistence type="predicted"/>
<dbReference type="AlphaFoldDB" id="A0A5C0SBM4"/>
<organism evidence="1 2">
    <name type="scientific">Crassaminicella thermophila</name>
    <dbReference type="NCBI Taxonomy" id="2599308"/>
    <lineage>
        <taxon>Bacteria</taxon>
        <taxon>Bacillati</taxon>
        <taxon>Bacillota</taxon>
        <taxon>Clostridia</taxon>
        <taxon>Eubacteriales</taxon>
        <taxon>Clostridiaceae</taxon>
        <taxon>Crassaminicella</taxon>
    </lineage>
</organism>
<reference evidence="1 2" key="1">
    <citation type="submission" date="2019-07" db="EMBL/GenBank/DDBJ databases">
        <title>Complete genome of Crassaminicella thermophila SY095.</title>
        <authorList>
            <person name="Li X."/>
        </authorList>
    </citation>
    <scope>NUCLEOTIDE SEQUENCE [LARGE SCALE GENOMIC DNA]</scope>
    <source>
        <strain evidence="1 2">SY095</strain>
    </source>
</reference>
<dbReference type="OrthoDB" id="9815144at2"/>
<dbReference type="Proteomes" id="UP000324646">
    <property type="component" value="Chromosome"/>
</dbReference>
<dbReference type="EMBL" id="CP042243">
    <property type="protein sequence ID" value="QEK11317.1"/>
    <property type="molecule type" value="Genomic_DNA"/>
</dbReference>
<sequence length="221" mass="25466">MKILFISVHPDDETLGCGGTILKHSKNGDEIYWLILTDVSKELGYTNEFIINRQTQIDEVSKAYNFKKVYKLGYPTTKLHSIEFNELISKISSVINEVKPSIVYTVNRSDIHTDHQVAAKAIMSCTKSFRYPFIKKILMYECISETEIAYPLQENIFIPNAYCDISDFIEEKINIMKIYESEIQESPLPRSIENIKALARFRGSTVGVHYAEAFMLIRDVF</sequence>
<gene>
    <name evidence="1" type="ORF">FQB35_02435</name>
</gene>
<dbReference type="InterPro" id="IPR003737">
    <property type="entry name" value="GlcNAc_PI_deacetylase-related"/>
</dbReference>
<dbReference type="KEGG" id="crs:FQB35_02435"/>
<dbReference type="Gene3D" id="3.40.50.10320">
    <property type="entry name" value="LmbE-like"/>
    <property type="match status" value="1"/>
</dbReference>
<dbReference type="RefSeq" id="WP_148808390.1">
    <property type="nucleotide sequence ID" value="NZ_CP042243.1"/>
</dbReference>
<dbReference type="InterPro" id="IPR024078">
    <property type="entry name" value="LmbE-like_dom_sf"/>
</dbReference>
<dbReference type="Pfam" id="PF02585">
    <property type="entry name" value="PIG-L"/>
    <property type="match status" value="1"/>
</dbReference>
<evidence type="ECO:0000313" key="1">
    <source>
        <dbReference type="EMBL" id="QEK11317.1"/>
    </source>
</evidence>
<protein>
    <submittedName>
        <fullName evidence="1">PIG-L family deacetylase</fullName>
    </submittedName>
</protein>
<dbReference type="SUPFAM" id="SSF102588">
    <property type="entry name" value="LmbE-like"/>
    <property type="match status" value="1"/>
</dbReference>
<keyword evidence="2" id="KW-1185">Reference proteome</keyword>
<evidence type="ECO:0000313" key="2">
    <source>
        <dbReference type="Proteomes" id="UP000324646"/>
    </source>
</evidence>
<name>A0A5C0SBM4_CRATE</name>
<accession>A0A5C0SBM4</accession>